<dbReference type="Proteomes" id="UP000059542">
    <property type="component" value="Chromosome"/>
</dbReference>
<protein>
    <recommendedName>
        <fullName evidence="3">Phage tail protein</fullName>
    </recommendedName>
</protein>
<dbReference type="KEGG" id="hyg:AUC43_15320"/>
<organism evidence="1 2">
    <name type="scientific">Hymenobacter sedentarius</name>
    <dbReference type="NCBI Taxonomy" id="1411621"/>
    <lineage>
        <taxon>Bacteria</taxon>
        <taxon>Pseudomonadati</taxon>
        <taxon>Bacteroidota</taxon>
        <taxon>Cytophagia</taxon>
        <taxon>Cytophagales</taxon>
        <taxon>Hymenobacteraceae</taxon>
        <taxon>Hymenobacter</taxon>
    </lineage>
</organism>
<dbReference type="EMBL" id="CP013909">
    <property type="protein sequence ID" value="ALW86333.1"/>
    <property type="molecule type" value="Genomic_DNA"/>
</dbReference>
<name>A0A0U4AZY4_9BACT</name>
<gene>
    <name evidence="1" type="ORF">AUC43_15320</name>
</gene>
<dbReference type="STRING" id="1411621.AUC43_15320"/>
<dbReference type="OrthoDB" id="886505at2"/>
<proteinExistence type="predicted"/>
<evidence type="ECO:0000313" key="1">
    <source>
        <dbReference type="EMBL" id="ALW86333.1"/>
    </source>
</evidence>
<reference evidence="1 2" key="1">
    <citation type="submission" date="2015-12" db="EMBL/GenBank/DDBJ databases">
        <authorList>
            <person name="Shamseldin A."/>
            <person name="Moawad H."/>
            <person name="Abd El-Rahim W.M."/>
            <person name="Sadowsky M.J."/>
        </authorList>
    </citation>
    <scope>NUCLEOTIDE SEQUENCE [LARGE SCALE GENOMIC DNA]</scope>
    <source>
        <strain evidence="1 2">DG5B</strain>
    </source>
</reference>
<evidence type="ECO:0008006" key="3">
    <source>
        <dbReference type="Google" id="ProtNLM"/>
    </source>
</evidence>
<sequence length="139" mass="14649">MASEILATNVVIKINDKVFGCAQSASFSTKVEMTGVVCSATGGFKKQVPGMESWDGSLTAIVRTFPTAEVASNVTLREMYTSLREKTLVDVEYELGGVDGFIFSSKAYLSNVDISVPEGSGAVTWTANLVGAEPLLLGA</sequence>
<dbReference type="AlphaFoldDB" id="A0A0U4AZY4"/>
<accession>A0A0U4AZY4</accession>
<evidence type="ECO:0000313" key="2">
    <source>
        <dbReference type="Proteomes" id="UP000059542"/>
    </source>
</evidence>
<keyword evidence="2" id="KW-1185">Reference proteome</keyword>
<dbReference type="RefSeq" id="WP_068195534.1">
    <property type="nucleotide sequence ID" value="NZ_CP013909.1"/>
</dbReference>